<keyword evidence="1" id="KW-1133">Transmembrane helix</keyword>
<dbReference type="Pfam" id="PF06713">
    <property type="entry name" value="bPH_4"/>
    <property type="match status" value="1"/>
</dbReference>
<dbReference type="Proteomes" id="UP000829647">
    <property type="component" value="Chromosome"/>
</dbReference>
<evidence type="ECO:0000313" key="4">
    <source>
        <dbReference type="Proteomes" id="UP000829647"/>
    </source>
</evidence>
<keyword evidence="4" id="KW-1185">Reference proteome</keyword>
<feature type="transmembrane region" description="Helical" evidence="1">
    <location>
        <begin position="9"/>
        <end position="28"/>
    </location>
</feature>
<dbReference type="RefSeq" id="WP_247974240.1">
    <property type="nucleotide sequence ID" value="NZ_CP095848.1"/>
</dbReference>
<organism evidence="3 4">
    <name type="scientific">Hymenobacter sublimis</name>
    <dbReference type="NCBI Taxonomy" id="2933777"/>
    <lineage>
        <taxon>Bacteria</taxon>
        <taxon>Pseudomonadati</taxon>
        <taxon>Bacteroidota</taxon>
        <taxon>Cytophagia</taxon>
        <taxon>Cytophagales</taxon>
        <taxon>Hymenobacteraceae</taxon>
        <taxon>Hymenobacter</taxon>
    </lineage>
</organism>
<evidence type="ECO:0000256" key="1">
    <source>
        <dbReference type="SAM" id="Phobius"/>
    </source>
</evidence>
<dbReference type="InterPro" id="IPR009589">
    <property type="entry name" value="PH_YyaB-like"/>
</dbReference>
<gene>
    <name evidence="3" type="ORF">MWH26_10515</name>
</gene>
<keyword evidence="1" id="KW-0472">Membrane</keyword>
<keyword evidence="1" id="KW-0812">Transmembrane</keyword>
<feature type="transmembrane region" description="Helical" evidence="1">
    <location>
        <begin position="34"/>
        <end position="52"/>
    </location>
</feature>
<name>A0ABY4J4A5_9BACT</name>
<feature type="domain" description="Uncharacterized protein YyaB-like PH" evidence="2">
    <location>
        <begin position="54"/>
        <end position="127"/>
    </location>
</feature>
<protein>
    <submittedName>
        <fullName evidence="3">PH domain-containing protein</fullName>
    </submittedName>
</protein>
<proteinExistence type="predicted"/>
<sequence length="134" mass="14633">MNQVFKSNISWWLFGPILGGLGFFLLLAVAQQRWVAGLVVLVPVCFIIYLLLSTAYTITPQKLIITSGPLRLRLAGQDITSIYPTHTPISSPALSLDDRLAIRYGKFDSVLVSPAAKAGFLAGLLQLNPAIRHD</sequence>
<evidence type="ECO:0000313" key="3">
    <source>
        <dbReference type="EMBL" id="UPL47630.1"/>
    </source>
</evidence>
<reference evidence="3 4" key="1">
    <citation type="submission" date="2022-04" db="EMBL/GenBank/DDBJ databases">
        <title>Hymenobacter sp. isolated from the air.</title>
        <authorList>
            <person name="Won M."/>
            <person name="Lee C.-M."/>
            <person name="Woen H.-Y."/>
            <person name="Kwon S.-W."/>
        </authorList>
    </citation>
    <scope>NUCLEOTIDE SEQUENCE [LARGE SCALE GENOMIC DNA]</scope>
    <source>
        <strain evidence="4">5516 S-25</strain>
    </source>
</reference>
<evidence type="ECO:0000259" key="2">
    <source>
        <dbReference type="Pfam" id="PF06713"/>
    </source>
</evidence>
<accession>A0ABY4J4A5</accession>
<dbReference type="EMBL" id="CP095848">
    <property type="protein sequence ID" value="UPL47630.1"/>
    <property type="molecule type" value="Genomic_DNA"/>
</dbReference>